<reference evidence="1 2" key="1">
    <citation type="journal article" date="2015" name="Nature">
        <title>rRNA introns, odd ribosomes, and small enigmatic genomes across a large radiation of phyla.</title>
        <authorList>
            <person name="Brown C.T."/>
            <person name="Hug L.A."/>
            <person name="Thomas B.C."/>
            <person name="Sharon I."/>
            <person name="Castelle C.J."/>
            <person name="Singh A."/>
            <person name="Wilkins M.J."/>
            <person name="Williams K.H."/>
            <person name="Banfield J.F."/>
        </authorList>
    </citation>
    <scope>NUCLEOTIDE SEQUENCE [LARGE SCALE GENOMIC DNA]</scope>
</reference>
<dbReference type="AlphaFoldDB" id="A0A0G1E9U4"/>
<sequence>MCVCVRIEYRFVRQRYCVRTQTTTATTTWGHVMRTQEELRRLTLEVLGEDYIEYSVSKYTLSEDIDARTARIVCQLSQVGKGPLFAVEGKGVGFIDALFNGLKSGLVNEYPSLGHIHFVDFVVSGNFPKTSDINSSHSDAPNTVRLIIENTTGREFTFENKSPSISGSSVAAVVKGIEHFVNAELAVLKVYTWIEDAQRRSRPDLVEKYTGTLAELVENATYSEAIERAQASHKGLMHA</sequence>
<evidence type="ECO:0000313" key="1">
    <source>
        <dbReference type="EMBL" id="KKS71353.1"/>
    </source>
</evidence>
<gene>
    <name evidence="1" type="ORF">UV42_C0031G0002</name>
</gene>
<dbReference type="EMBL" id="LCEK01000031">
    <property type="protein sequence ID" value="KKS71353.1"/>
    <property type="molecule type" value="Genomic_DNA"/>
</dbReference>
<evidence type="ECO:0000313" key="2">
    <source>
        <dbReference type="Proteomes" id="UP000033867"/>
    </source>
</evidence>
<protein>
    <submittedName>
        <fullName evidence="1">Uncharacterized protein</fullName>
    </submittedName>
</protein>
<dbReference type="Proteomes" id="UP000033867">
    <property type="component" value="Unassembled WGS sequence"/>
</dbReference>
<accession>A0A0G1E9U4</accession>
<organism evidence="1 2">
    <name type="scientific">Candidatus Magasanikbacteria bacterium GW2011_GWE2_42_7</name>
    <dbReference type="NCBI Taxonomy" id="1619052"/>
    <lineage>
        <taxon>Bacteria</taxon>
        <taxon>Candidatus Magasanikiibacteriota</taxon>
    </lineage>
</organism>
<comment type="caution">
    <text evidence="1">The sequence shown here is derived from an EMBL/GenBank/DDBJ whole genome shotgun (WGS) entry which is preliminary data.</text>
</comment>
<proteinExistence type="predicted"/>
<name>A0A0G1E9U4_9BACT</name>